<dbReference type="HOGENOM" id="CLU_2865028_0_0_5"/>
<proteinExistence type="predicted"/>
<dbReference type="EMBL" id="CP004372">
    <property type="protein sequence ID" value="AHM05119.1"/>
    <property type="molecule type" value="Genomic_DNA"/>
</dbReference>
<name>W8RV89_9RHOB</name>
<feature type="region of interest" description="Disordered" evidence="1">
    <location>
        <begin position="12"/>
        <end position="64"/>
    </location>
</feature>
<sequence>MGVAAAVCLGHGGCSGTGFGVVTSTSQRKHGFRGPGGGTHKESPDHGWPGLSRADESTGVAAVS</sequence>
<organism evidence="2 3">
    <name type="scientific">Roseicyclus elongatus DSM 19469</name>
    <dbReference type="NCBI Taxonomy" id="1294273"/>
    <lineage>
        <taxon>Bacteria</taxon>
        <taxon>Pseudomonadati</taxon>
        <taxon>Pseudomonadota</taxon>
        <taxon>Alphaproteobacteria</taxon>
        <taxon>Rhodobacterales</taxon>
        <taxon>Roseobacteraceae</taxon>
        <taxon>Roseicyclus</taxon>
    </lineage>
</organism>
<evidence type="ECO:0000256" key="1">
    <source>
        <dbReference type="SAM" id="MobiDB-lite"/>
    </source>
</evidence>
<dbReference type="AlphaFoldDB" id="W8RV89"/>
<reference evidence="2 3" key="1">
    <citation type="submission" date="2013-03" db="EMBL/GenBank/DDBJ databases">
        <authorList>
            <person name="Fiebig A."/>
            <person name="Goeker M."/>
            <person name="Klenk H.-P.P."/>
        </authorList>
    </citation>
    <scope>NUCLEOTIDE SEQUENCE [LARGE SCALE GENOMIC DNA]</scope>
    <source>
        <strain evidence="3">DSM 19469</strain>
    </source>
</reference>
<evidence type="ECO:0000313" key="3">
    <source>
        <dbReference type="Proteomes" id="UP000019593"/>
    </source>
</evidence>
<accession>W8RV89</accession>
<protein>
    <submittedName>
        <fullName evidence="2">Uncharacterized protein</fullName>
    </submittedName>
</protein>
<gene>
    <name evidence="2" type="ORF">roselon_02821</name>
</gene>
<evidence type="ECO:0000313" key="2">
    <source>
        <dbReference type="EMBL" id="AHM05119.1"/>
    </source>
</evidence>
<dbReference type="KEGG" id="red:roselon_02821"/>
<keyword evidence="3" id="KW-1185">Reference proteome</keyword>
<dbReference type="Proteomes" id="UP000019593">
    <property type="component" value="Chromosome"/>
</dbReference>